<organism evidence="6">
    <name type="scientific">Clostridium botulinum</name>
    <dbReference type="NCBI Taxonomy" id="1491"/>
    <lineage>
        <taxon>Bacteria</taxon>
        <taxon>Bacillati</taxon>
        <taxon>Bacillota</taxon>
        <taxon>Clostridia</taxon>
        <taxon>Eubacteriales</taxon>
        <taxon>Clostridiaceae</taxon>
        <taxon>Clostridium</taxon>
    </lineage>
</organism>
<feature type="transmembrane region" description="Helical" evidence="4">
    <location>
        <begin position="12"/>
        <end position="34"/>
    </location>
</feature>
<comment type="similarity">
    <text evidence="1">Belongs to the serine-aspartate repeat-containing protein (SDr) family.</text>
</comment>
<evidence type="ECO:0000256" key="4">
    <source>
        <dbReference type="SAM" id="Phobius"/>
    </source>
</evidence>
<dbReference type="PANTHER" id="PTHR36108">
    <property type="entry name" value="COLOSSIN-B-RELATED"/>
    <property type="match status" value="1"/>
</dbReference>
<feature type="domain" description="SpaA-like prealbumin fold" evidence="5">
    <location>
        <begin position="262"/>
        <end position="347"/>
    </location>
</feature>
<dbReference type="NCBIfam" id="TIGR01167">
    <property type="entry name" value="LPXTG_anchor"/>
    <property type="match status" value="1"/>
</dbReference>
<evidence type="ECO:0000256" key="3">
    <source>
        <dbReference type="ARBA" id="ARBA00022729"/>
    </source>
</evidence>
<evidence type="ECO:0000256" key="1">
    <source>
        <dbReference type="ARBA" id="ARBA00007257"/>
    </source>
</evidence>
<keyword evidence="2" id="KW-0964">Secreted</keyword>
<feature type="transmembrane region" description="Helical" evidence="4">
    <location>
        <begin position="1255"/>
        <end position="1271"/>
    </location>
</feature>
<evidence type="ECO:0000313" key="6">
    <source>
        <dbReference type="EMBL" id="NEZ76026.1"/>
    </source>
</evidence>
<keyword evidence="4" id="KW-0472">Membrane</keyword>
<keyword evidence="3" id="KW-0732">Signal</keyword>
<gene>
    <name evidence="6" type="ORF">EXM56_11980</name>
</gene>
<evidence type="ECO:0000259" key="5">
    <source>
        <dbReference type="Pfam" id="PF17802"/>
    </source>
</evidence>
<sequence>MKKKSKVHKKVISFIMAFITIITTIFTSAVSVYASDLDMSESTGFNYVGISPITNKKINHKIYRMKVDGKTVFCIEPGIATSSGGGYVSEEYIDSKKDILSKIAYYGYTDTNQSKYDYALTQIMIWEELGDKFISTTLPNYHKRKAEILAKVNRHNILPSWNKQDIAIKSGETIELEDKNGIIREMQLESNNTGTGILLEENTLKITANKNSNSGVISYIKIPKNEVGTSIVYRKLNYQSLAEFHMESSMSANLNINVIKLGNIKVKKIDEDTGKALANAKLRFEYDGKSKEIITDSNGIASIEDIPEGTTVTISEVTAPNGYFNKGEIKKVVIEANKTIEVTLGNKEQLGKVILSKSGKDFGVEMPNYSYKLEGAIYGIYNENDEKITTITTDKFAKATSENIKLGKYYALEEKAPEGYLINKEKISFELKYAGQTVEVISTSISHKDTEQKGKAILIKEDEKTGSIPQGSAKLDGAVYELRKSNNDEVVETVTIKGGKAKVENLYLGEYYWIEKKAPEGYLLDTTKHYFEISYAGENVETAIKETLVKEKVITGGFDLIKFGEYDWKEKIKNIFKTKNKEIKPLKDVEFSVFSDTTGKLVKTGYTDEKGYLKFEGLPYDTYTVKETKTPEGYIVAKDFKVIVKKQNETHHYAIQNKVIEEKLKVVKIDSETKKIIPVKGAEFKIKSLQTGDFITMPKNNEDGKTDTFYTTDEGYLITSEALSYGEYELIEVKAPDGYVLAKDPIHFKVDGSSNGIIEIRFENTSQKGIVEFTKKGQTPKDIKIEETKYGKLHEIIYEYKPLENVTYDIIAKENIITNDGTIRFKKGDVIETLTTDEKGKWKSSELYLGKYQAIEKSAPNGYIISSDPIDFELSYSGQLVELTKTSIRANNDFQSLLVNIFKNEEKIEGWKENKPVIKNIKGNGKIFGIFTREEKELSDNIKILENSMVGIKDVKDGVAELNIKLPEGKYYLKEIDSGENHILNDKKYDFEFNSTNNDKEVKINIYEDSVDFGDKNKNIKPILNKLQLNSFKIKKINEKVIQNKRNGFSFEFTELGKGAKFILEDKKRDMIQEVTIGKDSIGEFNNIPVGTFYLKEKETSNDKYILSNKVIRIESTKEGIKAFDEDNSLISEKNNNEDKILIEIKNELIKGGAKLIKTDLVTGEALPNTGIRILNEDKNILIEGKTDDKGVFYFDKLPKGIYYFQEYEASKGYQIDETPMKFEIKENGEIVTCKMTNKKIQKVSIPKTGDDNSIILYGIVLLASGTLLLLKMRRKKDKYKYVDVRYK</sequence>
<name>A0A6G4CQV8_CLOBO</name>
<feature type="domain" description="SpaA-like prealbumin fold" evidence="5">
    <location>
        <begin position="471"/>
        <end position="545"/>
    </location>
</feature>
<dbReference type="SUPFAM" id="SSF49478">
    <property type="entry name" value="Cna protein B-type domain"/>
    <property type="match status" value="2"/>
</dbReference>
<dbReference type="NCBIfam" id="TIGR03063">
    <property type="entry name" value="srtB_target"/>
    <property type="match status" value="1"/>
</dbReference>
<keyword evidence="4" id="KW-0812">Transmembrane</keyword>
<comment type="caution">
    <text evidence="6">The sequence shown here is derived from an EMBL/GenBank/DDBJ whole genome shotgun (WGS) entry which is preliminary data.</text>
</comment>
<feature type="domain" description="SpaA-like prealbumin fold" evidence="5">
    <location>
        <begin position="372"/>
        <end position="440"/>
    </location>
</feature>
<proteinExistence type="inferred from homology"/>
<keyword evidence="4" id="KW-1133">Transmembrane helix</keyword>
<protein>
    <submittedName>
        <fullName evidence="6">LPXTG cell wall anchor domain-containing protein</fullName>
    </submittedName>
</protein>
<dbReference type="PANTHER" id="PTHR36108:SF13">
    <property type="entry name" value="COLOSSIN-B-RELATED"/>
    <property type="match status" value="1"/>
</dbReference>
<dbReference type="Gene3D" id="2.60.40.10">
    <property type="entry name" value="Immunoglobulins"/>
    <property type="match status" value="9"/>
</dbReference>
<feature type="domain" description="SpaA-like prealbumin fold" evidence="5">
    <location>
        <begin position="1154"/>
        <end position="1240"/>
    </location>
</feature>
<feature type="domain" description="SpaA-like prealbumin fold" evidence="5">
    <location>
        <begin position="575"/>
        <end position="658"/>
    </location>
</feature>
<feature type="domain" description="SpaA-like prealbumin fold" evidence="5">
    <location>
        <begin position="663"/>
        <end position="765"/>
    </location>
</feature>
<feature type="domain" description="SpaA-like prealbumin fold" evidence="5">
    <location>
        <begin position="801"/>
        <end position="884"/>
    </location>
</feature>
<dbReference type="InterPro" id="IPR013783">
    <property type="entry name" value="Ig-like_fold"/>
</dbReference>
<reference evidence="6" key="1">
    <citation type="submission" date="2019-02" db="EMBL/GenBank/DDBJ databases">
        <title>Genome sequencing of Clostridium botulinum clinical isolates.</title>
        <authorList>
            <person name="Brunt J."/>
            <person name="Van Vliet A.H.M."/>
            <person name="Stringer S.C."/>
            <person name="Grant K.A."/>
            <person name="Carter A.C."/>
            <person name="Peck M.W."/>
        </authorList>
    </citation>
    <scope>NUCLEOTIDE SEQUENCE</scope>
    <source>
        <strain evidence="6">H114400598</strain>
    </source>
</reference>
<dbReference type="Pfam" id="PF17802">
    <property type="entry name" value="SpaA"/>
    <property type="match status" value="7"/>
</dbReference>
<evidence type="ECO:0000256" key="2">
    <source>
        <dbReference type="ARBA" id="ARBA00022525"/>
    </source>
</evidence>
<dbReference type="EMBL" id="SGKT01000025">
    <property type="protein sequence ID" value="NEZ76026.1"/>
    <property type="molecule type" value="Genomic_DNA"/>
</dbReference>
<dbReference type="InterPro" id="IPR017502">
    <property type="entry name" value="Sortase_SrtB_target"/>
</dbReference>
<accession>A0A6G4CQV8</accession>
<dbReference type="InterPro" id="IPR041033">
    <property type="entry name" value="SpaA_PFL_dom_1"/>
</dbReference>